<reference evidence="2" key="1">
    <citation type="submission" date="2020-09" db="EMBL/GenBank/DDBJ databases">
        <title>Genome-Enabled Discovery of Anthraquinone Biosynthesis in Senna tora.</title>
        <authorList>
            <person name="Kang S.-H."/>
            <person name="Pandey R.P."/>
            <person name="Lee C.-M."/>
            <person name="Sim J.-S."/>
            <person name="Jeong J.-T."/>
            <person name="Choi B.-S."/>
            <person name="Jung M."/>
            <person name="Ginzburg D."/>
            <person name="Zhao K."/>
            <person name="Won S.Y."/>
            <person name="Oh T.-J."/>
            <person name="Yu Y."/>
            <person name="Kim N.-H."/>
            <person name="Lee O.R."/>
            <person name="Lee T.-H."/>
            <person name="Bashyal P."/>
            <person name="Kim T.-S."/>
            <person name="Lee W.-H."/>
            <person name="Kawkins C."/>
            <person name="Kim C.-K."/>
            <person name="Kim J.S."/>
            <person name="Ahn B.O."/>
            <person name="Rhee S.Y."/>
            <person name="Sohng J.K."/>
        </authorList>
    </citation>
    <scope>NUCLEOTIDE SEQUENCE</scope>
    <source>
        <tissue evidence="2">Leaf</tissue>
    </source>
</reference>
<dbReference type="GO" id="GO:0030246">
    <property type="term" value="F:carbohydrate binding"/>
    <property type="evidence" value="ECO:0007669"/>
    <property type="project" value="InterPro"/>
</dbReference>
<name>A0A835CJI6_9FABA</name>
<evidence type="ECO:0000313" key="3">
    <source>
        <dbReference type="Proteomes" id="UP000634136"/>
    </source>
</evidence>
<dbReference type="InterPro" id="IPR025886">
    <property type="entry name" value="PP2-like"/>
</dbReference>
<sequence length="304" mass="34616">MNNREKKLLNRRPPAPTTVGTPTTVVTHQKTLNTNPSSSSSPSSCVHDDQKLVKQPSFSLTQSLQHILKDADSPIDKSSEHKLYDQLYSGIFLHHKTQACNSFLSFNFNSRNNENYWRWVSLEESNGTMIEVAELERVCWLEVHGRLDTRKFSPGILYEVSFHVMLKDTAQGWEVPINMRLVLPGGKIKQEHKENLKDKMRGSWMDIPVGQFIASDHGEIEFSMYEYDGGIWKSGLLIKGVSIKPNSDDYKLLKQPSLSLVQSLQHILKDADSPIDKSSEQKLYDQLYSGIFLHHKTQACKTAL</sequence>
<dbReference type="PANTHER" id="PTHR48478:SF1">
    <property type="entry name" value="LECTIN-LIKE"/>
    <property type="match status" value="1"/>
</dbReference>
<dbReference type="AlphaFoldDB" id="A0A835CJI6"/>
<dbReference type="PANTHER" id="PTHR48478">
    <property type="entry name" value="LECTIN-LIKE"/>
    <property type="match status" value="1"/>
</dbReference>
<organism evidence="2 3">
    <name type="scientific">Senna tora</name>
    <dbReference type="NCBI Taxonomy" id="362788"/>
    <lineage>
        <taxon>Eukaryota</taxon>
        <taxon>Viridiplantae</taxon>
        <taxon>Streptophyta</taxon>
        <taxon>Embryophyta</taxon>
        <taxon>Tracheophyta</taxon>
        <taxon>Spermatophyta</taxon>
        <taxon>Magnoliopsida</taxon>
        <taxon>eudicotyledons</taxon>
        <taxon>Gunneridae</taxon>
        <taxon>Pentapetalae</taxon>
        <taxon>rosids</taxon>
        <taxon>fabids</taxon>
        <taxon>Fabales</taxon>
        <taxon>Fabaceae</taxon>
        <taxon>Caesalpinioideae</taxon>
        <taxon>Cassia clade</taxon>
        <taxon>Senna</taxon>
    </lineage>
</organism>
<dbReference type="EMBL" id="JAAIUW010000002">
    <property type="protein sequence ID" value="KAF7841427.1"/>
    <property type="molecule type" value="Genomic_DNA"/>
</dbReference>
<gene>
    <name evidence="2" type="ORF">G2W53_003725</name>
</gene>
<dbReference type="Proteomes" id="UP000634136">
    <property type="component" value="Unassembled WGS sequence"/>
</dbReference>
<protein>
    <submittedName>
        <fullName evidence="2">Protein PHLOEM PROTEIN 2-LIKE A1-like</fullName>
    </submittedName>
</protein>
<dbReference type="OrthoDB" id="533833at2759"/>
<dbReference type="InterPro" id="IPR052147">
    <property type="entry name" value="PP2-like/Lectin"/>
</dbReference>
<feature type="region of interest" description="Disordered" evidence="1">
    <location>
        <begin position="1"/>
        <end position="22"/>
    </location>
</feature>
<evidence type="ECO:0000256" key="1">
    <source>
        <dbReference type="SAM" id="MobiDB-lite"/>
    </source>
</evidence>
<proteinExistence type="predicted"/>
<comment type="caution">
    <text evidence="2">The sequence shown here is derived from an EMBL/GenBank/DDBJ whole genome shotgun (WGS) entry which is preliminary data.</text>
</comment>
<keyword evidence="3" id="KW-1185">Reference proteome</keyword>
<evidence type="ECO:0000313" key="2">
    <source>
        <dbReference type="EMBL" id="KAF7841427.1"/>
    </source>
</evidence>
<dbReference type="Pfam" id="PF14299">
    <property type="entry name" value="PP2"/>
    <property type="match status" value="1"/>
</dbReference>
<accession>A0A835CJI6</accession>